<dbReference type="RefSeq" id="WP_109338417.1">
    <property type="nucleotide sequence ID" value="NZ_CP029347.1"/>
</dbReference>
<dbReference type="OrthoDB" id="4048724at2"/>
<sequence length="229" mass="25798">MKDPGQASDIFCVGTEQTPVISLAGDFSHQRLAMAATQETWIPGGNAYPGIRAQVPGDYFEQLIKQMAPALKQAYGLTPEQIDEAFCCFSLATQCEQQLTRLQSVPHFDAITGRQLAMVHYLCESPFDGTGFFRQRQTGIENVTQDNLDRYQTVLDSYIKDVEPGYSRYCDQYYDCLYQQPAQINRIVLYPASLLHSGLVNDDRRLTDDPQSGRLTITGFLNFTHPVSY</sequence>
<keyword evidence="2" id="KW-1185">Reference proteome</keyword>
<proteinExistence type="predicted"/>
<dbReference type="Pfam" id="PF20043">
    <property type="entry name" value="DUF6445"/>
    <property type="match status" value="1"/>
</dbReference>
<organism evidence="1 2">
    <name type="scientific">Saliniradius amylolyticus</name>
    <dbReference type="NCBI Taxonomy" id="2183582"/>
    <lineage>
        <taxon>Bacteria</taxon>
        <taxon>Pseudomonadati</taxon>
        <taxon>Pseudomonadota</taxon>
        <taxon>Gammaproteobacteria</taxon>
        <taxon>Alteromonadales</taxon>
        <taxon>Alteromonadaceae</taxon>
        <taxon>Saliniradius</taxon>
    </lineage>
</organism>
<accession>A0A2S2DZ88</accession>
<reference evidence="1 2" key="1">
    <citation type="submission" date="2018-05" db="EMBL/GenBank/DDBJ databases">
        <title>Salinimonas sp. HMF8227 Genome sequencing and assembly.</title>
        <authorList>
            <person name="Kang H."/>
            <person name="Kang J."/>
            <person name="Cha I."/>
            <person name="Kim H."/>
            <person name="Joh K."/>
        </authorList>
    </citation>
    <scope>NUCLEOTIDE SEQUENCE [LARGE SCALE GENOMIC DNA]</scope>
    <source>
        <strain evidence="1 2">HMF8227</strain>
    </source>
</reference>
<dbReference type="KEGG" id="salh:HMF8227_00217"/>
<dbReference type="Proteomes" id="UP000245728">
    <property type="component" value="Chromosome"/>
</dbReference>
<name>A0A2S2DZ88_9ALTE</name>
<dbReference type="EMBL" id="CP029347">
    <property type="protein sequence ID" value="AWL10725.1"/>
    <property type="molecule type" value="Genomic_DNA"/>
</dbReference>
<dbReference type="AlphaFoldDB" id="A0A2S2DZ88"/>
<gene>
    <name evidence="1" type="ORF">HMF8227_00217</name>
</gene>
<dbReference type="InterPro" id="IPR045617">
    <property type="entry name" value="DUF6445"/>
</dbReference>
<protein>
    <submittedName>
        <fullName evidence="1">Uncharacterized protein</fullName>
    </submittedName>
</protein>
<evidence type="ECO:0000313" key="2">
    <source>
        <dbReference type="Proteomes" id="UP000245728"/>
    </source>
</evidence>
<evidence type="ECO:0000313" key="1">
    <source>
        <dbReference type="EMBL" id="AWL10725.1"/>
    </source>
</evidence>